<dbReference type="CDD" id="cd02522">
    <property type="entry name" value="GT_2_like_a"/>
    <property type="match status" value="1"/>
</dbReference>
<keyword evidence="3 12" id="KW-0328">Glycosyltransferase</keyword>
<dbReference type="CAZy" id="GT2">
    <property type="family name" value="Glycosyltransferase Family 2"/>
</dbReference>
<comment type="caution">
    <text evidence="12">The sequence shown here is derived from an EMBL/GenBank/DDBJ whole genome shotgun (WGS) entry which is preliminary data.</text>
</comment>
<dbReference type="HOGENOM" id="CLU_025996_17_3_9"/>
<evidence type="ECO:0000256" key="10">
    <source>
        <dbReference type="ARBA" id="ARBA00040345"/>
    </source>
</evidence>
<accession>C8P4C3</accession>
<dbReference type="PANTHER" id="PTHR43646:SF2">
    <property type="entry name" value="GLYCOSYLTRANSFERASE 2-LIKE DOMAIN-CONTAINING PROTEIN"/>
    <property type="match status" value="1"/>
</dbReference>
<dbReference type="Proteomes" id="UP000003675">
    <property type="component" value="Unassembled WGS sequence"/>
</dbReference>
<sequence>MPVISIIIPTLNEEAHLGRLLEELAQACADVPYELVVVDAASQDRTVEIAREHGARVVETAAGNRGHQLRLGAQHSQGQYLWFVHADVQLKAEANLGPRLVRSLGPGTAAVCLWLDYAAPGFFYRFLAASSNWRARHLGLIFGDQSLFVRRTVYQQMGGFPDVPLMEDWILSRKLARRGLLKQLPDRIVASSRKYDRHPWRVHFKLMWIKVLFICGVSPQKLAQIYYRKDR</sequence>
<dbReference type="EMBL" id="ACLL01000006">
    <property type="protein sequence ID" value="EEW54691.1"/>
    <property type="molecule type" value="Genomic_DNA"/>
</dbReference>
<comment type="function">
    <text evidence="7">Catalyzes the glycosylation of 4,4'-diaponeurosporenoate, i.e. the esterification of glucose at the C1'' position with the carboxyl group of 4,4'-diaponeurosporenic acid, to form glycosyl-4,4'-diaponeurosporenoate. This is a step in the biosynthesis of staphyloxanthin, an orange pigment present in most staphylococci strains.</text>
</comment>
<dbReference type="PATRIC" id="fig|525309.8.peg.755"/>
<evidence type="ECO:0000256" key="5">
    <source>
        <dbReference type="ARBA" id="ARBA00022746"/>
    </source>
</evidence>
<dbReference type="SUPFAM" id="SSF53448">
    <property type="entry name" value="Nucleotide-diphospho-sugar transferases"/>
    <property type="match status" value="1"/>
</dbReference>
<dbReference type="OrthoDB" id="2902148at2"/>
<proteinExistence type="inferred from homology"/>
<evidence type="ECO:0000256" key="6">
    <source>
        <dbReference type="ARBA" id="ARBA00023136"/>
    </source>
</evidence>
<dbReference type="GO" id="GO:0016757">
    <property type="term" value="F:glycosyltransferase activity"/>
    <property type="evidence" value="ECO:0007669"/>
    <property type="project" value="UniProtKB-KW"/>
</dbReference>
<dbReference type="GO" id="GO:0016117">
    <property type="term" value="P:carotenoid biosynthetic process"/>
    <property type="evidence" value="ECO:0007669"/>
    <property type="project" value="UniProtKB-KW"/>
</dbReference>
<evidence type="ECO:0000256" key="9">
    <source>
        <dbReference type="ARBA" id="ARBA00038120"/>
    </source>
</evidence>
<evidence type="ECO:0000313" key="12">
    <source>
        <dbReference type="EMBL" id="EEW54691.1"/>
    </source>
</evidence>
<dbReference type="Pfam" id="PF00535">
    <property type="entry name" value="Glycos_transf_2"/>
    <property type="match status" value="1"/>
</dbReference>
<evidence type="ECO:0000256" key="2">
    <source>
        <dbReference type="ARBA" id="ARBA00022475"/>
    </source>
</evidence>
<evidence type="ECO:0000259" key="11">
    <source>
        <dbReference type="Pfam" id="PF00535"/>
    </source>
</evidence>
<evidence type="ECO:0000256" key="8">
    <source>
        <dbReference type="ARBA" id="ARBA00037904"/>
    </source>
</evidence>
<evidence type="ECO:0000313" key="14">
    <source>
        <dbReference type="Proteomes" id="UP000003675"/>
    </source>
</evidence>
<dbReference type="EMBL" id="AZDK01000002">
    <property type="protein sequence ID" value="KRK60711.1"/>
    <property type="molecule type" value="Genomic_DNA"/>
</dbReference>
<dbReference type="InterPro" id="IPR026461">
    <property type="entry name" value="Trfase_2_rSAM/seldom_assoc"/>
</dbReference>
<evidence type="ECO:0000256" key="1">
    <source>
        <dbReference type="ARBA" id="ARBA00004236"/>
    </source>
</evidence>
<evidence type="ECO:0000256" key="3">
    <source>
        <dbReference type="ARBA" id="ARBA00022676"/>
    </source>
</evidence>
<organism evidence="12 14">
    <name type="scientific">Limosilactobacillus antri DSM 16041</name>
    <dbReference type="NCBI Taxonomy" id="525309"/>
    <lineage>
        <taxon>Bacteria</taxon>
        <taxon>Bacillati</taxon>
        <taxon>Bacillota</taxon>
        <taxon>Bacilli</taxon>
        <taxon>Lactobacillales</taxon>
        <taxon>Lactobacillaceae</taxon>
        <taxon>Limosilactobacillus</taxon>
    </lineage>
</organism>
<gene>
    <name evidence="13" type="ORF">FC31_GL000744</name>
    <name evidence="12" type="ORF">HMPREF0494_0167</name>
</gene>
<dbReference type="NCBIfam" id="TIGR04283">
    <property type="entry name" value="glyco_like_mftF"/>
    <property type="match status" value="1"/>
</dbReference>
<dbReference type="InterPro" id="IPR001173">
    <property type="entry name" value="Glyco_trans_2-like"/>
</dbReference>
<evidence type="ECO:0000313" key="13">
    <source>
        <dbReference type="EMBL" id="KRK60711.1"/>
    </source>
</evidence>
<reference evidence="12 14" key="1">
    <citation type="submission" date="2009-09" db="EMBL/GenBank/DDBJ databases">
        <authorList>
            <person name="Qin X."/>
            <person name="Bachman B."/>
            <person name="Battles P."/>
            <person name="Bell A."/>
            <person name="Bess C."/>
            <person name="Bickham C."/>
            <person name="Chaboub L."/>
            <person name="Chen D."/>
            <person name="Coyle M."/>
            <person name="Deiros D.R."/>
            <person name="Dinh H."/>
            <person name="Forbes L."/>
            <person name="Fowler G."/>
            <person name="Francisco L."/>
            <person name="Fu Q."/>
            <person name="Gubbala S."/>
            <person name="Hale W."/>
            <person name="Han Y."/>
            <person name="Hemphill L."/>
            <person name="Highlander S.K."/>
            <person name="Hirani K."/>
            <person name="Hogues M."/>
            <person name="Jackson L."/>
            <person name="Jakkamsetti A."/>
            <person name="Javaid M."/>
            <person name="Jiang H."/>
            <person name="Korchina V."/>
            <person name="Kovar C."/>
            <person name="Lara F."/>
            <person name="Lee S."/>
            <person name="Mata R."/>
            <person name="Mathew T."/>
            <person name="Moen C."/>
            <person name="Morales K."/>
            <person name="Munidasa M."/>
            <person name="Nazareth L."/>
            <person name="Ngo R."/>
            <person name="Nguyen L."/>
            <person name="Okwuonu G."/>
            <person name="Ongeri F."/>
            <person name="Patil S."/>
            <person name="Petrosino J."/>
            <person name="Pham C."/>
            <person name="Pham P."/>
            <person name="Pu L.-L."/>
            <person name="Puazo M."/>
            <person name="Raj R."/>
            <person name="Reid J."/>
            <person name="Rouhana J."/>
            <person name="Saada N."/>
            <person name="Shang Y."/>
            <person name="Simmons D."/>
            <person name="Thornton R."/>
            <person name="Warren J."/>
            <person name="Weissenberger G."/>
            <person name="Zhang J."/>
            <person name="Zhang L."/>
            <person name="Zhou C."/>
            <person name="Zhu D."/>
            <person name="Muzny D."/>
            <person name="Worley K."/>
            <person name="Gibbs R."/>
        </authorList>
    </citation>
    <scope>NUCLEOTIDE SEQUENCE [LARGE SCALE GENOMIC DNA]</scope>
    <source>
        <strain evidence="12 14">DSM 16041</strain>
    </source>
</reference>
<evidence type="ECO:0000256" key="7">
    <source>
        <dbReference type="ARBA" id="ARBA00037281"/>
    </source>
</evidence>
<keyword evidence="6" id="KW-0472">Membrane</keyword>
<dbReference type="STRING" id="525309.HMPREF0494_0167"/>
<dbReference type="RefSeq" id="WP_007124839.1">
    <property type="nucleotide sequence ID" value="NZ_AZDK01000002.1"/>
</dbReference>
<dbReference type="PANTHER" id="PTHR43646">
    <property type="entry name" value="GLYCOSYLTRANSFERASE"/>
    <property type="match status" value="1"/>
</dbReference>
<dbReference type="Proteomes" id="UP000051883">
    <property type="component" value="Unassembled WGS sequence"/>
</dbReference>
<name>C8P4C3_9LACO</name>
<comment type="pathway">
    <text evidence="8">Carotenoid biosynthesis; staphyloxanthin biosynthesis; staphyloxanthin from farnesyl diphosphate: step 4/5.</text>
</comment>
<protein>
    <recommendedName>
        <fullName evidence="10">4,4'-diaponeurosporenoate glycosyltransferase</fullName>
    </recommendedName>
</protein>
<dbReference type="eggNOG" id="COG1215">
    <property type="taxonomic scope" value="Bacteria"/>
</dbReference>
<comment type="subcellular location">
    <subcellularLocation>
        <location evidence="1">Cell membrane</location>
    </subcellularLocation>
</comment>
<comment type="similarity">
    <text evidence="9">Belongs to the glycosyltransferase 2 family. CrtQ subfamily.</text>
</comment>
<dbReference type="InterPro" id="IPR029044">
    <property type="entry name" value="Nucleotide-diphossugar_trans"/>
</dbReference>
<feature type="domain" description="Glycosyltransferase 2-like" evidence="11">
    <location>
        <begin position="5"/>
        <end position="126"/>
    </location>
</feature>
<dbReference type="AlphaFoldDB" id="C8P4C3"/>
<reference evidence="13 15" key="2">
    <citation type="journal article" date="2015" name="Genome Announc.">
        <title>Expanding the biotechnology potential of lactobacilli through comparative genomics of 213 strains and associated genera.</title>
        <authorList>
            <person name="Sun Z."/>
            <person name="Harris H.M."/>
            <person name="McCann A."/>
            <person name="Guo C."/>
            <person name="Argimon S."/>
            <person name="Zhang W."/>
            <person name="Yang X."/>
            <person name="Jeffery I.B."/>
            <person name="Cooney J.C."/>
            <person name="Kagawa T.F."/>
            <person name="Liu W."/>
            <person name="Song Y."/>
            <person name="Salvetti E."/>
            <person name="Wrobel A."/>
            <person name="Rasinkangas P."/>
            <person name="Parkhill J."/>
            <person name="Rea M.C."/>
            <person name="O'Sullivan O."/>
            <person name="Ritari J."/>
            <person name="Douillard F.P."/>
            <person name="Paul Ross R."/>
            <person name="Yang R."/>
            <person name="Briner A.E."/>
            <person name="Felis G.E."/>
            <person name="de Vos W.M."/>
            <person name="Barrangou R."/>
            <person name="Klaenhammer T.R."/>
            <person name="Caufield P.W."/>
            <person name="Cui Y."/>
            <person name="Zhang H."/>
            <person name="O'Toole P.W."/>
        </authorList>
    </citation>
    <scope>NUCLEOTIDE SEQUENCE [LARGE SCALE GENOMIC DNA]</scope>
    <source>
        <strain evidence="13 15">DSM 16041</strain>
    </source>
</reference>
<dbReference type="GO" id="GO:0005886">
    <property type="term" value="C:plasma membrane"/>
    <property type="evidence" value="ECO:0007669"/>
    <property type="project" value="UniProtKB-SubCell"/>
</dbReference>
<keyword evidence="15" id="KW-1185">Reference proteome</keyword>
<evidence type="ECO:0000313" key="15">
    <source>
        <dbReference type="Proteomes" id="UP000051883"/>
    </source>
</evidence>
<keyword evidence="2" id="KW-1003">Cell membrane</keyword>
<dbReference type="Gene3D" id="3.90.550.10">
    <property type="entry name" value="Spore Coat Polysaccharide Biosynthesis Protein SpsA, Chain A"/>
    <property type="match status" value="1"/>
</dbReference>
<keyword evidence="4 12" id="KW-0808">Transferase</keyword>
<keyword evidence="5" id="KW-0125">Carotenoid biosynthesis</keyword>
<evidence type="ECO:0000256" key="4">
    <source>
        <dbReference type="ARBA" id="ARBA00022679"/>
    </source>
</evidence>